<evidence type="ECO:0000313" key="2">
    <source>
        <dbReference type="EMBL" id="CAH2234850.1"/>
    </source>
</evidence>
<accession>A0A8S4RGG9</accession>
<feature type="region of interest" description="Disordered" evidence="1">
    <location>
        <begin position="71"/>
        <end position="99"/>
    </location>
</feature>
<dbReference type="EMBL" id="CAKXAJ010025084">
    <property type="protein sequence ID" value="CAH2234850.1"/>
    <property type="molecule type" value="Genomic_DNA"/>
</dbReference>
<keyword evidence="3" id="KW-1185">Reference proteome</keyword>
<protein>
    <submittedName>
        <fullName evidence="2">Jg13252 protein</fullName>
    </submittedName>
</protein>
<dbReference type="AlphaFoldDB" id="A0A8S4RGG9"/>
<proteinExistence type="predicted"/>
<gene>
    <name evidence="2" type="primary">jg13252</name>
    <name evidence="2" type="ORF">PAEG_LOCUS12576</name>
</gene>
<reference evidence="2" key="1">
    <citation type="submission" date="2022-03" db="EMBL/GenBank/DDBJ databases">
        <authorList>
            <person name="Lindestad O."/>
        </authorList>
    </citation>
    <scope>NUCLEOTIDE SEQUENCE</scope>
</reference>
<sequence>MSPMLMKRRVLSIPISRIVPMSDKYPDTEKQSCLSRNLELRKQGRPLCQSAVLRCWNGYTAPVNAALVGPKRGGQTMSGESLGAAGGKRPRTVECEPPFKRPMSSRVAFNWLN</sequence>
<organism evidence="2 3">
    <name type="scientific">Pararge aegeria aegeria</name>
    <dbReference type="NCBI Taxonomy" id="348720"/>
    <lineage>
        <taxon>Eukaryota</taxon>
        <taxon>Metazoa</taxon>
        <taxon>Ecdysozoa</taxon>
        <taxon>Arthropoda</taxon>
        <taxon>Hexapoda</taxon>
        <taxon>Insecta</taxon>
        <taxon>Pterygota</taxon>
        <taxon>Neoptera</taxon>
        <taxon>Endopterygota</taxon>
        <taxon>Lepidoptera</taxon>
        <taxon>Glossata</taxon>
        <taxon>Ditrysia</taxon>
        <taxon>Papilionoidea</taxon>
        <taxon>Nymphalidae</taxon>
        <taxon>Satyrinae</taxon>
        <taxon>Satyrini</taxon>
        <taxon>Parargina</taxon>
        <taxon>Pararge</taxon>
    </lineage>
</organism>
<dbReference type="Proteomes" id="UP000838756">
    <property type="component" value="Unassembled WGS sequence"/>
</dbReference>
<name>A0A8S4RGG9_9NEOP</name>
<evidence type="ECO:0000313" key="3">
    <source>
        <dbReference type="Proteomes" id="UP000838756"/>
    </source>
</evidence>
<evidence type="ECO:0000256" key="1">
    <source>
        <dbReference type="SAM" id="MobiDB-lite"/>
    </source>
</evidence>
<comment type="caution">
    <text evidence="2">The sequence shown here is derived from an EMBL/GenBank/DDBJ whole genome shotgun (WGS) entry which is preliminary data.</text>
</comment>